<evidence type="ECO:0000259" key="2">
    <source>
        <dbReference type="Pfam" id="PF13191"/>
    </source>
</evidence>
<dbReference type="SUPFAM" id="SSF52540">
    <property type="entry name" value="P-loop containing nucleoside triphosphate hydrolases"/>
    <property type="match status" value="1"/>
</dbReference>
<dbReference type="Pfam" id="PF13191">
    <property type="entry name" value="AAA_16"/>
    <property type="match status" value="1"/>
</dbReference>
<reference evidence="5 8" key="2">
    <citation type="submission" date="2017-03" db="EMBL/GenBank/DDBJ databases">
        <authorList>
            <person name="Afonso C.L."/>
            <person name="Miller P.J."/>
            <person name="Scott M.A."/>
            <person name="Spackman E."/>
            <person name="Goraichik I."/>
            <person name="Dimitrov K.M."/>
            <person name="Suarez D.L."/>
            <person name="Swayne D.E."/>
        </authorList>
    </citation>
    <scope>NUCLEOTIDE SEQUENCE [LARGE SCALE GENOMIC DNA]</scope>
    <source>
        <strain evidence="5">8</strain>
        <strain evidence="8">8(6)</strain>
    </source>
</reference>
<proteinExistence type="predicted"/>
<name>A0A2A3X0J7_BREAU</name>
<feature type="region of interest" description="Disordered" evidence="1">
    <location>
        <begin position="1"/>
        <end position="25"/>
    </location>
</feature>
<evidence type="ECO:0000313" key="3">
    <source>
        <dbReference type="EMBL" id="PCC17196.1"/>
    </source>
</evidence>
<accession>A0A2H1KM23</accession>
<sequence>MSLTIPPPPASNAPQSPFTPTFGTTPPAVVGRQDEVNDFAYALDSGPGAKGRATFVTGQRGVGKSVMLNIFHEVAASRQWVGLHAQASPGFVDTITHARLPEVLEKLEAPETVKSKIVGANVSIMGFGGGVTPARESPDQLYFELGFLPSGHALPGCLAHVCHSIAGRQQMAEHGMASSDRGR</sequence>
<dbReference type="AlphaFoldDB" id="A0A2A3X0J7"/>
<dbReference type="Proteomes" id="UP000234300">
    <property type="component" value="Unassembled WGS sequence"/>
</dbReference>
<feature type="domain" description="Orc1-like AAA ATPase" evidence="2">
    <location>
        <begin position="29"/>
        <end position="108"/>
    </location>
</feature>
<accession>A0A2A3X0J7</accession>
<dbReference type="RefSeq" id="WP_096157292.1">
    <property type="nucleotide sequence ID" value="NZ_FXZI01000012.1"/>
</dbReference>
<feature type="compositionally biased region" description="Low complexity" evidence="1">
    <location>
        <begin position="12"/>
        <end position="25"/>
    </location>
</feature>
<dbReference type="InterPro" id="IPR027417">
    <property type="entry name" value="P-loop_NTPase"/>
</dbReference>
<dbReference type="EMBL" id="NRGO01000027">
    <property type="protein sequence ID" value="PCC48693.1"/>
    <property type="molecule type" value="Genomic_DNA"/>
</dbReference>
<evidence type="ECO:0000313" key="5">
    <source>
        <dbReference type="EMBL" id="SMY00855.1"/>
    </source>
</evidence>
<organism evidence="3 7">
    <name type="scientific">Brevibacterium aurantiacum</name>
    <dbReference type="NCBI Taxonomy" id="273384"/>
    <lineage>
        <taxon>Bacteria</taxon>
        <taxon>Bacillati</taxon>
        <taxon>Actinomycetota</taxon>
        <taxon>Actinomycetes</taxon>
        <taxon>Micrococcales</taxon>
        <taxon>Brevibacteriaceae</taxon>
        <taxon>Brevibacterium</taxon>
    </lineage>
</organism>
<evidence type="ECO:0000256" key="1">
    <source>
        <dbReference type="SAM" id="MobiDB-lite"/>
    </source>
</evidence>
<evidence type="ECO:0000313" key="7">
    <source>
        <dbReference type="Proteomes" id="UP000218377"/>
    </source>
</evidence>
<dbReference type="InterPro" id="IPR041664">
    <property type="entry name" value="AAA_16"/>
</dbReference>
<dbReference type="Proteomes" id="UP000217720">
    <property type="component" value="Unassembled WGS sequence"/>
</dbReference>
<reference evidence="6 7" key="1">
    <citation type="journal article" date="2017" name="Elife">
        <title>Extensive horizontal gene transfer in cheese-associated bacteria.</title>
        <authorList>
            <person name="Bonham K.S."/>
            <person name="Wolfe B.E."/>
            <person name="Dutton R.J."/>
        </authorList>
    </citation>
    <scope>NUCLEOTIDE SEQUENCE [LARGE SCALE GENOMIC DNA]</scope>
    <source>
        <strain evidence="4 6">900_6</strain>
        <strain evidence="3 7">JB5</strain>
    </source>
</reference>
<dbReference type="EMBL" id="NRGX01000001">
    <property type="protein sequence ID" value="PCC17196.1"/>
    <property type="molecule type" value="Genomic_DNA"/>
</dbReference>
<dbReference type="Proteomes" id="UP000218377">
    <property type="component" value="Unassembled WGS sequence"/>
</dbReference>
<evidence type="ECO:0000313" key="4">
    <source>
        <dbReference type="EMBL" id="PCC48693.1"/>
    </source>
</evidence>
<feature type="compositionally biased region" description="Pro residues" evidence="1">
    <location>
        <begin position="1"/>
        <end position="11"/>
    </location>
</feature>
<dbReference type="EMBL" id="FXZI01000012">
    <property type="protein sequence ID" value="SMY00855.1"/>
    <property type="molecule type" value="Genomic_DNA"/>
</dbReference>
<evidence type="ECO:0000313" key="8">
    <source>
        <dbReference type="Proteomes" id="UP000234300"/>
    </source>
</evidence>
<gene>
    <name evidence="5" type="ORF">BAURA86_02989</name>
    <name evidence="4" type="ORF">CIK62_16665</name>
    <name evidence="3" type="ORF">CIK79_02105</name>
</gene>
<evidence type="ECO:0000313" key="6">
    <source>
        <dbReference type="Proteomes" id="UP000217720"/>
    </source>
</evidence>
<protein>
    <submittedName>
        <fullName evidence="5">AAA ATPase domain-containing protein</fullName>
    </submittedName>
</protein>